<reference evidence="2 3" key="1">
    <citation type="journal article" date="2014" name="Genome Biol. Evol.">
        <title>The genome of the myxosporean Thelohanellus kitauei shows adaptations to nutrient acquisition within its fish host.</title>
        <authorList>
            <person name="Yang Y."/>
            <person name="Xiong J."/>
            <person name="Zhou Z."/>
            <person name="Huo F."/>
            <person name="Miao W."/>
            <person name="Ran C."/>
            <person name="Liu Y."/>
            <person name="Zhang J."/>
            <person name="Feng J."/>
            <person name="Wang M."/>
            <person name="Wang M."/>
            <person name="Wang L."/>
            <person name="Yao B."/>
        </authorList>
    </citation>
    <scope>NUCLEOTIDE SEQUENCE [LARGE SCALE GENOMIC DNA]</scope>
    <source>
        <strain evidence="2">Wuqing</strain>
    </source>
</reference>
<protein>
    <recommendedName>
        <fullName evidence="4">GRIP domain-containing protein</fullName>
    </recommendedName>
</protein>
<name>A0A0C2IW90_THEKT</name>
<gene>
    <name evidence="2" type="ORF">RF11_05836</name>
</gene>
<dbReference type="AlphaFoldDB" id="A0A0C2IW90"/>
<keyword evidence="1" id="KW-0175">Coiled coil</keyword>
<dbReference type="EMBL" id="JWZT01005379">
    <property type="protein sequence ID" value="KII61117.1"/>
    <property type="molecule type" value="Genomic_DNA"/>
</dbReference>
<sequence>MDLYLSSNIDWVNCILGSVENLIRVNDPESTDSITTSIGIHFYTVQCVDIVDNLYQRNLYHYFLKFIEKSKIVNSLDSIDSNFRIIDDCNKSIKPDSVVQSIVYEDIQKIANLHDLLSEKLKCLESQTKDTSKEQGSLFFSYEISTFNEQKQEHDVLKEKVEELNQISQKYDDLLEKYNQLSLDFNNSESNNKEALAKLESSLEIQKSEYEFLLNKHETLEKSIEVKRNNPEQNQSFYQNTENLMEKQRFQLIIHELNAKIDENQKNIERMSEDCSLLGKERDECLDELESKNKTIQEFQNMIQNSNREIDLQRSYIRSLQQEIDELKSRPLPKPEVVLTEAPIIEESMQRNALKISLNQSLDVLDQNNSSESLLEKILSDSAVMKNEAEDIKNDNILEGLIDVESENNLLFEQIKTLQNEIRRLDKINSANYKFQRERELLLEFMMGDVESKERLLPKITTIMDPKPEQLVKLHEFSHTDIFNKDQSTISNIVKYVSKWM</sequence>
<accession>A0A0C2IW90</accession>
<organism evidence="2 3">
    <name type="scientific">Thelohanellus kitauei</name>
    <name type="common">Myxosporean</name>
    <dbReference type="NCBI Taxonomy" id="669202"/>
    <lineage>
        <taxon>Eukaryota</taxon>
        <taxon>Metazoa</taxon>
        <taxon>Cnidaria</taxon>
        <taxon>Myxozoa</taxon>
        <taxon>Myxosporea</taxon>
        <taxon>Bivalvulida</taxon>
        <taxon>Platysporina</taxon>
        <taxon>Myxobolidae</taxon>
        <taxon>Thelohanellus</taxon>
    </lineage>
</organism>
<keyword evidence="3" id="KW-1185">Reference proteome</keyword>
<dbReference type="Proteomes" id="UP000031668">
    <property type="component" value="Unassembled WGS sequence"/>
</dbReference>
<evidence type="ECO:0000256" key="1">
    <source>
        <dbReference type="SAM" id="Coils"/>
    </source>
</evidence>
<proteinExistence type="predicted"/>
<evidence type="ECO:0000313" key="3">
    <source>
        <dbReference type="Proteomes" id="UP000031668"/>
    </source>
</evidence>
<evidence type="ECO:0008006" key="4">
    <source>
        <dbReference type="Google" id="ProtNLM"/>
    </source>
</evidence>
<comment type="caution">
    <text evidence="2">The sequence shown here is derived from an EMBL/GenBank/DDBJ whole genome shotgun (WGS) entry which is preliminary data.</text>
</comment>
<feature type="coiled-coil region" evidence="1">
    <location>
        <begin position="254"/>
        <end position="330"/>
    </location>
</feature>
<feature type="coiled-coil region" evidence="1">
    <location>
        <begin position="107"/>
        <end position="230"/>
    </location>
</feature>
<feature type="coiled-coil region" evidence="1">
    <location>
        <begin position="401"/>
        <end position="428"/>
    </location>
</feature>
<evidence type="ECO:0000313" key="2">
    <source>
        <dbReference type="EMBL" id="KII61117.1"/>
    </source>
</evidence>